<dbReference type="ExpressionAtlas" id="A0A2K2DMN0">
    <property type="expression patterns" value="baseline"/>
</dbReference>
<name>A0A2K2DMN0_BRADI</name>
<evidence type="ECO:0000313" key="2">
    <source>
        <dbReference type="EnsemblPlants" id="PNT75530"/>
    </source>
</evidence>
<dbReference type="Gramene" id="PNT75530">
    <property type="protein sequence ID" value="PNT75530"/>
    <property type="gene ID" value="BRADI_1g34135v3"/>
</dbReference>
<evidence type="ECO:0000313" key="3">
    <source>
        <dbReference type="Proteomes" id="UP000008810"/>
    </source>
</evidence>
<evidence type="ECO:0000313" key="1">
    <source>
        <dbReference type="EMBL" id="PNT75530.1"/>
    </source>
</evidence>
<gene>
    <name evidence="2" type="primary">LOC104581500</name>
    <name evidence="1" type="ORF">BRADI_1g34135v3</name>
</gene>
<organism evidence="1">
    <name type="scientific">Brachypodium distachyon</name>
    <name type="common">Purple false brome</name>
    <name type="synonym">Trachynia distachya</name>
    <dbReference type="NCBI Taxonomy" id="15368"/>
    <lineage>
        <taxon>Eukaryota</taxon>
        <taxon>Viridiplantae</taxon>
        <taxon>Streptophyta</taxon>
        <taxon>Embryophyta</taxon>
        <taxon>Tracheophyta</taxon>
        <taxon>Spermatophyta</taxon>
        <taxon>Magnoliopsida</taxon>
        <taxon>Liliopsida</taxon>
        <taxon>Poales</taxon>
        <taxon>Poaceae</taxon>
        <taxon>BOP clade</taxon>
        <taxon>Pooideae</taxon>
        <taxon>Stipodae</taxon>
        <taxon>Brachypodieae</taxon>
        <taxon>Brachypodium</taxon>
    </lineage>
</organism>
<accession>A0A2K2DMN0</accession>
<dbReference type="EMBL" id="CM000880">
    <property type="protein sequence ID" value="PNT75530.1"/>
    <property type="molecule type" value="Genomic_DNA"/>
</dbReference>
<protein>
    <submittedName>
        <fullName evidence="1 2">Uncharacterized protein</fullName>
    </submittedName>
</protein>
<sequence>MNEWEGKGSMPWLNHYGSGGVSFLIIGAAFEPVEEMVGDDGRQTSRSQRVFNSAVDLDLEVDCVPVTVSTEWRLVSSTTSKSKVLASCACTRMASFLHWMCSRDGSPIQGAPLCLLSSELYGAISCKAMTRIQGTIDVPLLGKAVSFVLVTCRLHGSILLVAFVKEIGSLGSAMFLKAGALCLGVFQNLCFRVVPVYFVPKLLTGGVKCLSLECFFYILKSRVVDDLAQDGGSCSLEPIHRRQVREPLLLISRLCEQESFRRVAGSSAG</sequence>
<reference evidence="2" key="3">
    <citation type="submission" date="2018-08" db="UniProtKB">
        <authorList>
            <consortium name="EnsemblPlants"/>
        </authorList>
    </citation>
    <scope>IDENTIFICATION</scope>
    <source>
        <strain evidence="2">cv. Bd21</strain>
    </source>
</reference>
<proteinExistence type="predicted"/>
<reference evidence="1" key="2">
    <citation type="submission" date="2017-06" db="EMBL/GenBank/DDBJ databases">
        <title>WGS assembly of Brachypodium distachyon.</title>
        <authorList>
            <consortium name="The International Brachypodium Initiative"/>
            <person name="Lucas S."/>
            <person name="Harmon-Smith M."/>
            <person name="Lail K."/>
            <person name="Tice H."/>
            <person name="Grimwood J."/>
            <person name="Bruce D."/>
            <person name="Barry K."/>
            <person name="Shu S."/>
            <person name="Lindquist E."/>
            <person name="Wang M."/>
            <person name="Pitluck S."/>
            <person name="Vogel J.P."/>
            <person name="Garvin D.F."/>
            <person name="Mockler T.C."/>
            <person name="Schmutz J."/>
            <person name="Rokhsar D."/>
            <person name="Bevan M.W."/>
        </authorList>
    </citation>
    <scope>NUCLEOTIDE SEQUENCE</scope>
    <source>
        <strain evidence="1">Bd21</strain>
    </source>
</reference>
<dbReference type="Proteomes" id="UP000008810">
    <property type="component" value="Chromosome 1"/>
</dbReference>
<dbReference type="AlphaFoldDB" id="A0A2K2DMN0"/>
<dbReference type="EnsemblPlants" id="PNT75530">
    <property type="protein sequence ID" value="PNT75530"/>
    <property type="gene ID" value="BRADI_1g34135v3"/>
</dbReference>
<reference evidence="1 2" key="1">
    <citation type="journal article" date="2010" name="Nature">
        <title>Genome sequencing and analysis of the model grass Brachypodium distachyon.</title>
        <authorList>
            <consortium name="International Brachypodium Initiative"/>
        </authorList>
    </citation>
    <scope>NUCLEOTIDE SEQUENCE [LARGE SCALE GENOMIC DNA]</scope>
    <source>
        <strain evidence="1">Bd21</strain>
        <strain evidence="2">cv. Bd21</strain>
    </source>
</reference>
<keyword evidence="3" id="KW-1185">Reference proteome</keyword>